<reference evidence="1" key="1">
    <citation type="journal article" date="2014" name="Int. J. Syst. Evol. Microbiol.">
        <title>Complete genome sequence of Corynebacterium casei LMG S-19264T (=DSM 44701T), isolated from a smear-ripened cheese.</title>
        <authorList>
            <consortium name="US DOE Joint Genome Institute (JGI-PGF)"/>
            <person name="Walter F."/>
            <person name="Albersmeier A."/>
            <person name="Kalinowski J."/>
            <person name="Ruckert C."/>
        </authorList>
    </citation>
    <scope>NUCLEOTIDE SEQUENCE</scope>
    <source>
        <strain evidence="1">VKM Ac-1940</strain>
    </source>
</reference>
<evidence type="ECO:0008006" key="3">
    <source>
        <dbReference type="Google" id="ProtNLM"/>
    </source>
</evidence>
<evidence type="ECO:0000313" key="2">
    <source>
        <dbReference type="Proteomes" id="UP001142291"/>
    </source>
</evidence>
<gene>
    <name evidence="1" type="ORF">GCM10017591_17780</name>
</gene>
<evidence type="ECO:0000313" key="1">
    <source>
        <dbReference type="EMBL" id="GLJ95715.1"/>
    </source>
</evidence>
<dbReference type="EMBL" id="BSER01000009">
    <property type="protein sequence ID" value="GLJ95715.1"/>
    <property type="molecule type" value="Genomic_DNA"/>
</dbReference>
<accession>A0A9W6M6K7</accession>
<sequence length="654" mass="71339">MDAANITDLLASDEPFEVDLSQGTTVRIAGVDTAVVTTKKVRTKDDNGDEIEVDKVVQVADFVPWLPVTHEAHRITRDGETRATAETRFYPEVITRRGRYRSTNPVSEVVAYDLKKLRSLLHKAGLVLPLAAVDRARLENVISELGAHDGSRDQRVAYESMGWAKIDGSWTYVAPRGAVTAEGIIDLAVTSPGSDDDNPDALPPALAEIGFDRLPKSTEELRDAAGAIRAFIEQTTPDHPAPYLLLGTVFTSVLPNPTQTVANLVGPTGQGKSQLARAALGFFSSAQKVTADLTAKPSLIGLQARAVWSRHCLCVWDDYRAESAAADADMRRNASSLIQMHLTGDDAAKSNKLRGIGAANPVQSFGVLTSEQIIDGGEGIANRLLVAHLGAGDVLLNPRGEAPVDVWRHQWETTGRARAFMAAFLRWLAAQIETAGGLREFERKVDRRRSKLLNDLPTSRTLTSAAMVLTGWDRLFAFAEEAGFDDLLPDWEDIETAILATANAADSAASDQNPARRILEATRDKIAAGAGYVTREFDVQPEQWAALGWENDRNHIRPKPRADFVGLLTPDSEWIAVSGNWIETLRQRMGITTSAQALREKFLDLPDVHPDSAKAKPSGFGFEGRPRGIYVRTSALVPDLDSVPTSTSKERERF</sequence>
<proteinExistence type="predicted"/>
<dbReference type="RefSeq" id="WP_204963815.1">
    <property type="nucleotide sequence ID" value="NZ_BAAAUR010000001.1"/>
</dbReference>
<reference evidence="1" key="2">
    <citation type="submission" date="2023-01" db="EMBL/GenBank/DDBJ databases">
        <authorList>
            <person name="Sun Q."/>
            <person name="Evtushenko L."/>
        </authorList>
    </citation>
    <scope>NUCLEOTIDE SEQUENCE</scope>
    <source>
        <strain evidence="1">VKM Ac-1940</strain>
    </source>
</reference>
<protein>
    <recommendedName>
        <fullName evidence="3">DUF927 domain-containing protein</fullName>
    </recommendedName>
</protein>
<organism evidence="1 2">
    <name type="scientific">Microbacterium dextranolyticum</name>
    <dbReference type="NCBI Taxonomy" id="36806"/>
    <lineage>
        <taxon>Bacteria</taxon>
        <taxon>Bacillati</taxon>
        <taxon>Actinomycetota</taxon>
        <taxon>Actinomycetes</taxon>
        <taxon>Micrococcales</taxon>
        <taxon>Microbacteriaceae</taxon>
        <taxon>Microbacterium</taxon>
    </lineage>
</organism>
<comment type="caution">
    <text evidence="1">The sequence shown here is derived from an EMBL/GenBank/DDBJ whole genome shotgun (WGS) entry which is preliminary data.</text>
</comment>
<name>A0A9W6M6K7_9MICO</name>
<keyword evidence="2" id="KW-1185">Reference proteome</keyword>
<dbReference type="Proteomes" id="UP001142291">
    <property type="component" value="Unassembled WGS sequence"/>
</dbReference>
<dbReference type="AlphaFoldDB" id="A0A9W6M6K7"/>